<dbReference type="Proteomes" id="UP001597453">
    <property type="component" value="Unassembled WGS sequence"/>
</dbReference>
<evidence type="ECO:0000256" key="9">
    <source>
        <dbReference type="SAM" id="Phobius"/>
    </source>
</evidence>
<dbReference type="PANTHER" id="PTHR24421:SF10">
    <property type="entry name" value="NITRATE_NITRITE SENSOR PROTEIN NARQ"/>
    <property type="match status" value="1"/>
</dbReference>
<evidence type="ECO:0000313" key="12">
    <source>
        <dbReference type="Proteomes" id="UP001597453"/>
    </source>
</evidence>
<evidence type="ECO:0000256" key="3">
    <source>
        <dbReference type="ARBA" id="ARBA00022553"/>
    </source>
</evidence>
<evidence type="ECO:0000256" key="2">
    <source>
        <dbReference type="ARBA" id="ARBA00012438"/>
    </source>
</evidence>
<proteinExistence type="predicted"/>
<keyword evidence="5" id="KW-0547">Nucleotide-binding</keyword>
<evidence type="ECO:0000256" key="5">
    <source>
        <dbReference type="ARBA" id="ARBA00022741"/>
    </source>
</evidence>
<feature type="transmembrane region" description="Helical" evidence="9">
    <location>
        <begin position="159"/>
        <end position="181"/>
    </location>
</feature>
<keyword evidence="8" id="KW-0902">Two-component regulatory system</keyword>
<dbReference type="EMBL" id="JBHUNF010000010">
    <property type="protein sequence ID" value="MFD2675483.1"/>
    <property type="molecule type" value="Genomic_DNA"/>
</dbReference>
<feature type="domain" description="Signal transduction histidine kinase subgroup 3 dimerisation and phosphoacceptor" evidence="10">
    <location>
        <begin position="207"/>
        <end position="267"/>
    </location>
</feature>
<organism evidence="11 12">
    <name type="scientific">Gulosibacter bifidus</name>
    <dbReference type="NCBI Taxonomy" id="272239"/>
    <lineage>
        <taxon>Bacteria</taxon>
        <taxon>Bacillati</taxon>
        <taxon>Actinomycetota</taxon>
        <taxon>Actinomycetes</taxon>
        <taxon>Micrococcales</taxon>
        <taxon>Microbacteriaceae</taxon>
        <taxon>Gulosibacter</taxon>
    </lineage>
</organism>
<evidence type="ECO:0000256" key="4">
    <source>
        <dbReference type="ARBA" id="ARBA00022679"/>
    </source>
</evidence>
<evidence type="ECO:0000256" key="7">
    <source>
        <dbReference type="ARBA" id="ARBA00022840"/>
    </source>
</evidence>
<keyword evidence="9" id="KW-0472">Membrane</keyword>
<keyword evidence="7" id="KW-0067">ATP-binding</keyword>
<accession>A0ABW5RK75</accession>
<name>A0ABW5RK75_9MICO</name>
<reference evidence="12" key="1">
    <citation type="journal article" date="2019" name="Int. J. Syst. Evol. Microbiol.">
        <title>The Global Catalogue of Microorganisms (GCM) 10K type strain sequencing project: providing services to taxonomists for standard genome sequencing and annotation.</title>
        <authorList>
            <consortium name="The Broad Institute Genomics Platform"/>
            <consortium name="The Broad Institute Genome Sequencing Center for Infectious Disease"/>
            <person name="Wu L."/>
            <person name="Ma J."/>
        </authorList>
    </citation>
    <scope>NUCLEOTIDE SEQUENCE [LARGE SCALE GENOMIC DNA]</scope>
    <source>
        <strain evidence="12">TISTR 1511</strain>
    </source>
</reference>
<dbReference type="RefSeq" id="WP_159421479.1">
    <property type="nucleotide sequence ID" value="NZ_JBHUNF010000010.1"/>
</dbReference>
<feature type="transmembrane region" description="Helical" evidence="9">
    <location>
        <begin position="114"/>
        <end position="134"/>
    </location>
</feature>
<dbReference type="InterPro" id="IPR036890">
    <property type="entry name" value="HATPase_C_sf"/>
</dbReference>
<dbReference type="Gene3D" id="3.30.565.10">
    <property type="entry name" value="Histidine kinase-like ATPase, C-terminal domain"/>
    <property type="match status" value="1"/>
</dbReference>
<keyword evidence="12" id="KW-1185">Reference proteome</keyword>
<sequence length="410" mass="44750">MTTPQPSGRPATRTLQRLGGFVGMGLVAICSMQHTFRVNSTVVDGDVNNLEYGPLAVLGVGAVIGLLILMRRRNRMPMKYLLIAASAGIAFSITPLAALVGLPALFRRSTRDAVLGSVIVTVCLVIWAVQDYFAATMRQSTLQQFVAPRDFPELERFELPLGSVILAVVVPLAIALATAMVQRERGEKQDAQQQTRMLDAELARKMEHERMAQEIHDVIGHRLSLINLQAGAIEALDPDDPRFEQQLTLLRENASNAMHDLRSALNVAGAPAAPIDLSDLQSIIEDSTETQQHVNSNVYLRNPEDAPDELARAVVRIVQEIMTNSRKHAPDSLLRLQVSGGPDDGIHILGRNAIATDAVAGVDTRGLIGMEERAKSLGGTFIAGVEHGEFVVRVDLPWQTPRRFLSFGNR</sequence>
<feature type="transmembrane region" description="Helical" evidence="9">
    <location>
        <begin position="18"/>
        <end position="36"/>
    </location>
</feature>
<dbReference type="GO" id="GO:0016301">
    <property type="term" value="F:kinase activity"/>
    <property type="evidence" value="ECO:0007669"/>
    <property type="project" value="UniProtKB-KW"/>
</dbReference>
<dbReference type="InterPro" id="IPR050482">
    <property type="entry name" value="Sensor_HK_TwoCompSys"/>
</dbReference>
<evidence type="ECO:0000256" key="6">
    <source>
        <dbReference type="ARBA" id="ARBA00022777"/>
    </source>
</evidence>
<feature type="transmembrane region" description="Helical" evidence="9">
    <location>
        <begin position="81"/>
        <end position="102"/>
    </location>
</feature>
<dbReference type="PANTHER" id="PTHR24421">
    <property type="entry name" value="NITRATE/NITRITE SENSOR PROTEIN NARX-RELATED"/>
    <property type="match status" value="1"/>
</dbReference>
<keyword evidence="9" id="KW-1133">Transmembrane helix</keyword>
<gene>
    <name evidence="11" type="ORF">ACFSUQ_09285</name>
</gene>
<keyword evidence="4" id="KW-0808">Transferase</keyword>
<keyword evidence="9" id="KW-0812">Transmembrane</keyword>
<comment type="catalytic activity">
    <reaction evidence="1">
        <text>ATP + protein L-histidine = ADP + protein N-phospho-L-histidine.</text>
        <dbReference type="EC" id="2.7.13.3"/>
    </reaction>
</comment>
<evidence type="ECO:0000313" key="11">
    <source>
        <dbReference type="EMBL" id="MFD2675483.1"/>
    </source>
</evidence>
<keyword evidence="6 11" id="KW-0418">Kinase</keyword>
<evidence type="ECO:0000256" key="1">
    <source>
        <dbReference type="ARBA" id="ARBA00000085"/>
    </source>
</evidence>
<comment type="caution">
    <text evidence="11">The sequence shown here is derived from an EMBL/GenBank/DDBJ whole genome shotgun (WGS) entry which is preliminary data.</text>
</comment>
<dbReference type="Gene3D" id="1.20.5.1930">
    <property type="match status" value="1"/>
</dbReference>
<protein>
    <recommendedName>
        <fullName evidence="2">histidine kinase</fullName>
        <ecNumber evidence="2">2.7.13.3</ecNumber>
    </recommendedName>
</protein>
<keyword evidence="3" id="KW-0597">Phosphoprotein</keyword>
<feature type="transmembrane region" description="Helical" evidence="9">
    <location>
        <begin position="52"/>
        <end position="69"/>
    </location>
</feature>
<evidence type="ECO:0000259" key="10">
    <source>
        <dbReference type="Pfam" id="PF07730"/>
    </source>
</evidence>
<evidence type="ECO:0000256" key="8">
    <source>
        <dbReference type="ARBA" id="ARBA00023012"/>
    </source>
</evidence>
<dbReference type="Pfam" id="PF07730">
    <property type="entry name" value="HisKA_3"/>
    <property type="match status" value="1"/>
</dbReference>
<dbReference type="EC" id="2.7.13.3" evidence="2"/>
<dbReference type="InterPro" id="IPR011712">
    <property type="entry name" value="Sig_transdc_His_kin_sub3_dim/P"/>
</dbReference>